<protein>
    <recommendedName>
        <fullName evidence="11">Polyprenol-phosphate-mannose-dependent alpha-(1-2)-phosphatidylinositol mannoside mannosyltransferase</fullName>
    </recommendedName>
</protein>
<comment type="caution">
    <text evidence="9">The sequence shown here is derived from an EMBL/GenBank/DDBJ whole genome shotgun (WGS) entry which is preliminary data.</text>
</comment>
<dbReference type="Pfam" id="PF09594">
    <property type="entry name" value="GT87"/>
    <property type="match status" value="1"/>
</dbReference>
<proteinExistence type="inferred from homology"/>
<evidence type="ECO:0000256" key="7">
    <source>
        <dbReference type="ARBA" id="ARBA00024033"/>
    </source>
</evidence>
<evidence type="ECO:0000256" key="1">
    <source>
        <dbReference type="ARBA" id="ARBA00004651"/>
    </source>
</evidence>
<keyword evidence="6 8" id="KW-0472">Membrane</keyword>
<feature type="transmembrane region" description="Helical" evidence="8">
    <location>
        <begin position="184"/>
        <end position="208"/>
    </location>
</feature>
<comment type="similarity">
    <text evidence="7">Belongs to the glycosyltransferase 87 family.</text>
</comment>
<dbReference type="RefSeq" id="WP_146577428.1">
    <property type="nucleotide sequence ID" value="NZ_SJPM01000003.1"/>
</dbReference>
<dbReference type="EMBL" id="SJPM01000003">
    <property type="protein sequence ID" value="TWT98734.1"/>
    <property type="molecule type" value="Genomic_DNA"/>
</dbReference>
<dbReference type="GO" id="GO:0016758">
    <property type="term" value="F:hexosyltransferase activity"/>
    <property type="evidence" value="ECO:0007669"/>
    <property type="project" value="InterPro"/>
</dbReference>
<evidence type="ECO:0000256" key="6">
    <source>
        <dbReference type="ARBA" id="ARBA00023136"/>
    </source>
</evidence>
<keyword evidence="4 8" id="KW-0812">Transmembrane</keyword>
<feature type="transmembrane region" description="Helical" evidence="8">
    <location>
        <begin position="322"/>
        <end position="339"/>
    </location>
</feature>
<evidence type="ECO:0000313" key="9">
    <source>
        <dbReference type="EMBL" id="TWT98734.1"/>
    </source>
</evidence>
<dbReference type="Proteomes" id="UP000316213">
    <property type="component" value="Unassembled WGS sequence"/>
</dbReference>
<sequence length="437" mass="48285">MPVNQPEASDRSADRRLVWIGALALMLGLSVTVYRIVTDYQTPGPFTPDRQGLCDFHNGIYYPARATMAGESPYSEAYAAKNPVARQIPFFSPVILWLHAPFAILPLRVAEVLHTVWQIAVLIGIAIVSCRAAGWGRRFDVVLLVSAAIVWTRAGHVTLFNGYFTFELVLATFLALRWADQKPWAAGWMLVIVSAKPTYILPLGFLMLARGNGRAIVIGAVFSVIAAAASLGWIAYHEGNGDLSTGFGLLADQVVQTQEVHRAMEDESPVHSWTRLDLFAIIAKWAGRDPGDLPHLFVMFAVLVMPMWVLWCRRQRSIDDGITGLTGGLVMTTMLVSLYHQSYDALLVVPPILGLIGGLAAGDKLKDQPTLGRPIRIALIVLMGWPLVNYLSTRMFLLRWDLSETTTKILASLNGISLAFALVVLTYVAYRETIRRR</sequence>
<evidence type="ECO:0000256" key="4">
    <source>
        <dbReference type="ARBA" id="ARBA00022692"/>
    </source>
</evidence>
<evidence type="ECO:0008006" key="11">
    <source>
        <dbReference type="Google" id="ProtNLM"/>
    </source>
</evidence>
<evidence type="ECO:0000256" key="2">
    <source>
        <dbReference type="ARBA" id="ARBA00022475"/>
    </source>
</evidence>
<feature type="transmembrane region" description="Helical" evidence="8">
    <location>
        <begin position="90"/>
        <end position="109"/>
    </location>
</feature>
<feature type="transmembrane region" description="Helical" evidence="8">
    <location>
        <begin position="115"/>
        <end position="134"/>
    </location>
</feature>
<feature type="transmembrane region" description="Helical" evidence="8">
    <location>
        <begin position="409"/>
        <end position="430"/>
    </location>
</feature>
<dbReference type="AlphaFoldDB" id="A0A5C6AFI9"/>
<keyword evidence="5 8" id="KW-1133">Transmembrane helix</keyword>
<feature type="transmembrane region" description="Helical" evidence="8">
    <location>
        <begin position="215"/>
        <end position="236"/>
    </location>
</feature>
<evidence type="ECO:0000256" key="8">
    <source>
        <dbReference type="SAM" id="Phobius"/>
    </source>
</evidence>
<evidence type="ECO:0000256" key="3">
    <source>
        <dbReference type="ARBA" id="ARBA00022679"/>
    </source>
</evidence>
<accession>A0A5C6AFI9</accession>
<keyword evidence="3" id="KW-0808">Transferase</keyword>
<dbReference type="GO" id="GO:0005886">
    <property type="term" value="C:plasma membrane"/>
    <property type="evidence" value="ECO:0007669"/>
    <property type="project" value="UniProtKB-SubCell"/>
</dbReference>
<feature type="transmembrane region" description="Helical" evidence="8">
    <location>
        <begin position="345"/>
        <end position="365"/>
    </location>
</feature>
<gene>
    <name evidence="9" type="ORF">Pla100_18990</name>
</gene>
<keyword evidence="2" id="KW-1003">Cell membrane</keyword>
<dbReference type="OrthoDB" id="235448at2"/>
<organism evidence="9 10">
    <name type="scientific">Neorhodopirellula pilleata</name>
    <dbReference type="NCBI Taxonomy" id="2714738"/>
    <lineage>
        <taxon>Bacteria</taxon>
        <taxon>Pseudomonadati</taxon>
        <taxon>Planctomycetota</taxon>
        <taxon>Planctomycetia</taxon>
        <taxon>Pirellulales</taxon>
        <taxon>Pirellulaceae</taxon>
        <taxon>Neorhodopirellula</taxon>
    </lineage>
</organism>
<feature type="transmembrane region" description="Helical" evidence="8">
    <location>
        <begin position="293"/>
        <end position="310"/>
    </location>
</feature>
<name>A0A5C6AFI9_9BACT</name>
<reference evidence="9 10" key="1">
    <citation type="submission" date="2019-02" db="EMBL/GenBank/DDBJ databases">
        <title>Deep-cultivation of Planctomycetes and their phenomic and genomic characterization uncovers novel biology.</title>
        <authorList>
            <person name="Wiegand S."/>
            <person name="Jogler M."/>
            <person name="Boedeker C."/>
            <person name="Pinto D."/>
            <person name="Vollmers J."/>
            <person name="Rivas-Marin E."/>
            <person name="Kohn T."/>
            <person name="Peeters S.H."/>
            <person name="Heuer A."/>
            <person name="Rast P."/>
            <person name="Oberbeckmann S."/>
            <person name="Bunk B."/>
            <person name="Jeske O."/>
            <person name="Meyerdierks A."/>
            <person name="Storesund J.E."/>
            <person name="Kallscheuer N."/>
            <person name="Luecker S."/>
            <person name="Lage O.M."/>
            <person name="Pohl T."/>
            <person name="Merkel B.J."/>
            <person name="Hornburger P."/>
            <person name="Mueller R.-W."/>
            <person name="Bruemmer F."/>
            <person name="Labrenz M."/>
            <person name="Spormann A.M."/>
            <person name="Op Den Camp H."/>
            <person name="Overmann J."/>
            <person name="Amann R."/>
            <person name="Jetten M.S.M."/>
            <person name="Mascher T."/>
            <person name="Medema M.H."/>
            <person name="Devos D.P."/>
            <person name="Kaster A.-K."/>
            <person name="Ovreas L."/>
            <person name="Rohde M."/>
            <person name="Galperin M.Y."/>
            <person name="Jogler C."/>
        </authorList>
    </citation>
    <scope>NUCLEOTIDE SEQUENCE [LARGE SCALE GENOMIC DNA]</scope>
    <source>
        <strain evidence="9 10">Pla100</strain>
    </source>
</reference>
<evidence type="ECO:0000256" key="5">
    <source>
        <dbReference type="ARBA" id="ARBA00022989"/>
    </source>
</evidence>
<comment type="subcellular location">
    <subcellularLocation>
        <location evidence="1">Cell membrane</location>
        <topology evidence="1">Multi-pass membrane protein</topology>
    </subcellularLocation>
</comment>
<evidence type="ECO:0000313" key="10">
    <source>
        <dbReference type="Proteomes" id="UP000316213"/>
    </source>
</evidence>
<feature type="transmembrane region" description="Helical" evidence="8">
    <location>
        <begin position="17"/>
        <end position="37"/>
    </location>
</feature>
<keyword evidence="10" id="KW-1185">Reference proteome</keyword>
<feature type="transmembrane region" description="Helical" evidence="8">
    <location>
        <begin position="377"/>
        <end position="397"/>
    </location>
</feature>
<dbReference type="InterPro" id="IPR018584">
    <property type="entry name" value="GT87"/>
</dbReference>